<evidence type="ECO:0000313" key="8">
    <source>
        <dbReference type="Proteomes" id="UP000232063"/>
    </source>
</evidence>
<feature type="transmembrane region" description="Helical" evidence="6">
    <location>
        <begin position="77"/>
        <end position="95"/>
    </location>
</feature>
<feature type="transmembrane region" description="Helical" evidence="6">
    <location>
        <begin position="380"/>
        <end position="397"/>
    </location>
</feature>
<evidence type="ECO:0000256" key="2">
    <source>
        <dbReference type="ARBA" id="ARBA00010199"/>
    </source>
</evidence>
<evidence type="ECO:0000313" key="7">
    <source>
        <dbReference type="EMBL" id="ATZ17547.1"/>
    </source>
</evidence>
<dbReference type="GO" id="GO:0042910">
    <property type="term" value="F:xenobiotic transmembrane transporter activity"/>
    <property type="evidence" value="ECO:0007669"/>
    <property type="project" value="InterPro"/>
</dbReference>
<feature type="transmembrane region" description="Helical" evidence="6">
    <location>
        <begin position="188"/>
        <end position="210"/>
    </location>
</feature>
<accession>A0A2K8NUV3</accession>
<comment type="function">
    <text evidence="1">Multidrug efflux pump.</text>
</comment>
<keyword evidence="6" id="KW-1133">Transmembrane helix</keyword>
<dbReference type="OrthoDB" id="387431at2"/>
<keyword evidence="6" id="KW-0472">Membrane</keyword>
<dbReference type="GO" id="GO:0005886">
    <property type="term" value="C:plasma membrane"/>
    <property type="evidence" value="ECO:0007669"/>
    <property type="project" value="TreeGrafter"/>
</dbReference>
<dbReference type="PANTHER" id="PTHR43298:SF2">
    <property type="entry name" value="FMN_FAD EXPORTER YEEO-RELATED"/>
    <property type="match status" value="1"/>
</dbReference>
<dbReference type="AlphaFoldDB" id="A0A2K8NUV3"/>
<dbReference type="PANTHER" id="PTHR43298">
    <property type="entry name" value="MULTIDRUG RESISTANCE PROTEIN NORM-RELATED"/>
    <property type="match status" value="1"/>
</dbReference>
<keyword evidence="8" id="KW-1185">Reference proteome</keyword>
<evidence type="ECO:0000256" key="4">
    <source>
        <dbReference type="ARBA" id="ARBA00022448"/>
    </source>
</evidence>
<keyword evidence="4" id="KW-0813">Transport</keyword>
<dbReference type="KEGG" id="elj:ELUMI_v1c08260"/>
<feature type="transmembrane region" description="Helical" evidence="6">
    <location>
        <begin position="32"/>
        <end position="57"/>
    </location>
</feature>
<reference evidence="7 8" key="1">
    <citation type="submission" date="2017-11" db="EMBL/GenBank/DDBJ databases">
        <title>Genome sequence of Entomoplasma luminosum PIMN-1 (ATCC 49195).</title>
        <authorList>
            <person name="Lo W.-S."/>
            <person name="Gasparich G.E."/>
            <person name="Kuo C.-H."/>
        </authorList>
    </citation>
    <scope>NUCLEOTIDE SEQUENCE [LARGE SCALE GENOMIC DNA]</scope>
    <source>
        <strain evidence="7 8">PIMN-1</strain>
    </source>
</reference>
<evidence type="ECO:0000256" key="6">
    <source>
        <dbReference type="SAM" id="Phobius"/>
    </source>
</evidence>
<protein>
    <recommendedName>
        <fullName evidence="3">Probable multidrug resistance protein NorM</fullName>
    </recommendedName>
    <alternativeName>
        <fullName evidence="5">Multidrug-efflux transporter</fullName>
    </alternativeName>
</protein>
<comment type="similarity">
    <text evidence="2">Belongs to the multi antimicrobial extrusion (MATE) (TC 2.A.66.1) family.</text>
</comment>
<proteinExistence type="inferred from homology"/>
<organism evidence="7 8">
    <name type="scientific">Williamsoniiplasma luminosum</name>
    <dbReference type="NCBI Taxonomy" id="214888"/>
    <lineage>
        <taxon>Bacteria</taxon>
        <taxon>Bacillati</taxon>
        <taxon>Mycoplasmatota</taxon>
        <taxon>Mollicutes</taxon>
        <taxon>Entomoplasmatales</taxon>
        <taxon>Williamsoniiplasma</taxon>
    </lineage>
</organism>
<dbReference type="EMBL" id="CP024963">
    <property type="protein sequence ID" value="ATZ17547.1"/>
    <property type="molecule type" value="Genomic_DNA"/>
</dbReference>
<feature type="transmembrane region" description="Helical" evidence="6">
    <location>
        <begin position="158"/>
        <end position="176"/>
    </location>
</feature>
<gene>
    <name evidence="7" type="ORF">ELUMI_v1c08260</name>
</gene>
<evidence type="ECO:0000256" key="5">
    <source>
        <dbReference type="ARBA" id="ARBA00031636"/>
    </source>
</evidence>
<dbReference type="GO" id="GO:0015297">
    <property type="term" value="F:antiporter activity"/>
    <property type="evidence" value="ECO:0007669"/>
    <property type="project" value="InterPro"/>
</dbReference>
<feature type="transmembrane region" description="Helical" evidence="6">
    <location>
        <begin position="418"/>
        <end position="440"/>
    </location>
</feature>
<dbReference type="InterPro" id="IPR002528">
    <property type="entry name" value="MATE_fam"/>
</dbReference>
<name>A0A2K8NUV3_9MOLU</name>
<dbReference type="RefSeq" id="WP_025734759.1">
    <property type="nucleotide sequence ID" value="NZ_CP024963.1"/>
</dbReference>
<evidence type="ECO:0000256" key="3">
    <source>
        <dbReference type="ARBA" id="ARBA00020268"/>
    </source>
</evidence>
<feature type="transmembrane region" description="Helical" evidence="6">
    <location>
        <begin position="107"/>
        <end position="128"/>
    </location>
</feature>
<evidence type="ECO:0000256" key="1">
    <source>
        <dbReference type="ARBA" id="ARBA00003408"/>
    </source>
</evidence>
<keyword evidence="6" id="KW-0812">Transmembrane</keyword>
<dbReference type="Pfam" id="PF01554">
    <property type="entry name" value="MatE"/>
    <property type="match status" value="2"/>
</dbReference>
<dbReference type="Proteomes" id="UP000232063">
    <property type="component" value="Chromosome"/>
</dbReference>
<sequence length="483" mass="54023">MINKGEKRALQSFERIKNPYWKIENWKDILQMAIPIFVQLAFNVIITQINIVAINYYQGGIYSDSVSKAVLTYTTLQFVPTLIASGSLVVCGNLIGQGRNNEISKVMVTGIIINFLITSVIFVLVEIFSDNILYLMNSSQATTMLPNGEMPQDFIRNYYRLLNLQLLVLAFCQVFISGLQAIKKNIHVTIGAVASNIVDLIFVVFVLFVFDLNPLWSALSIVVAGVFQLIYMVIMNIKFIDYKINKGHQINLKLVKETIKVGLPIALEMGVWSLCNFATGTVIAHLVPDGAGETGTSTWIVLHRSINSINQFSFAFMQAMGTVTAVMVSRKIGEDNIQGAYEAGINCWKTAMYASFGFGIFTISLAYPLLLLFNHDNAQIFPWGYTLMGIVAFKLIFDTVNMTLLRACWAVGDLWYPLLVSIVTMGIGMVALPFTIVYGFKTYEGVGLILIYIAVVLDPISRSFIYAYRWIKGTWTKYAAMIQ</sequence>
<dbReference type="InterPro" id="IPR050222">
    <property type="entry name" value="MATE_MdtK"/>
</dbReference>
<feature type="transmembrane region" description="Helical" evidence="6">
    <location>
        <begin position="350"/>
        <end position="374"/>
    </location>
</feature>
<feature type="transmembrane region" description="Helical" evidence="6">
    <location>
        <begin position="216"/>
        <end position="240"/>
    </location>
</feature>
<feature type="transmembrane region" description="Helical" evidence="6">
    <location>
        <begin position="446"/>
        <end position="468"/>
    </location>
</feature>